<gene>
    <name evidence="2" type="ORF">DI586_04820</name>
</gene>
<dbReference type="Pfam" id="PF21028">
    <property type="entry name" value="DUF1285_C"/>
    <property type="match status" value="1"/>
</dbReference>
<feature type="domain" description="DUF1285" evidence="1">
    <location>
        <begin position="91"/>
        <end position="167"/>
    </location>
</feature>
<dbReference type="EMBL" id="QFOT01000038">
    <property type="protein sequence ID" value="PZP56079.1"/>
    <property type="molecule type" value="Genomic_DNA"/>
</dbReference>
<comment type="caution">
    <text evidence="2">The sequence shown here is derived from an EMBL/GenBank/DDBJ whole genome shotgun (WGS) entry which is preliminary data.</text>
</comment>
<protein>
    <recommendedName>
        <fullName evidence="1">DUF1285 domain-containing protein</fullName>
    </recommendedName>
</protein>
<accession>A0A2W5HQS3</accession>
<reference evidence="2 3" key="1">
    <citation type="submission" date="2017-08" db="EMBL/GenBank/DDBJ databases">
        <title>Infants hospitalized years apart are colonized by the same room-sourced microbial strains.</title>
        <authorList>
            <person name="Brooks B."/>
            <person name="Olm M.R."/>
            <person name="Firek B.A."/>
            <person name="Baker R."/>
            <person name="Thomas B.C."/>
            <person name="Morowitz M.J."/>
            <person name="Banfield J.F."/>
        </authorList>
    </citation>
    <scope>NUCLEOTIDE SEQUENCE [LARGE SCALE GENOMIC DNA]</scope>
    <source>
        <strain evidence="2">S2_006_000_R2_64</strain>
    </source>
</reference>
<name>A0A2W5HQS3_9BACT</name>
<dbReference type="AlphaFoldDB" id="A0A2W5HQS3"/>
<dbReference type="InterPro" id="IPR048342">
    <property type="entry name" value="DUF1285_C"/>
</dbReference>
<dbReference type="Proteomes" id="UP000249739">
    <property type="component" value="Unassembled WGS sequence"/>
</dbReference>
<dbReference type="Gene3D" id="3.10.540.10">
    <property type="entry name" value="duf1285 like domain"/>
    <property type="match status" value="1"/>
</dbReference>
<evidence type="ECO:0000313" key="2">
    <source>
        <dbReference type="EMBL" id="PZP56079.1"/>
    </source>
</evidence>
<proteinExistence type="predicted"/>
<organism evidence="2 3">
    <name type="scientific">Micavibrio aeruginosavorus</name>
    <dbReference type="NCBI Taxonomy" id="349221"/>
    <lineage>
        <taxon>Bacteria</taxon>
        <taxon>Pseudomonadati</taxon>
        <taxon>Bdellovibrionota</taxon>
        <taxon>Bdellovibrionia</taxon>
        <taxon>Bdellovibrionales</taxon>
        <taxon>Pseudobdellovibrionaceae</taxon>
        <taxon>Micavibrio</taxon>
    </lineage>
</organism>
<evidence type="ECO:0000313" key="3">
    <source>
        <dbReference type="Proteomes" id="UP000249739"/>
    </source>
</evidence>
<evidence type="ECO:0000259" key="1">
    <source>
        <dbReference type="Pfam" id="PF21028"/>
    </source>
</evidence>
<sequence length="175" mass="19790">MQKEDIPFKNYNHDVKMENGFHFTIDRDGHWYCHDPAMGVGPIKNERISKLFAGAGSGKFAGKGLSRDENGRYWLKAPPADVYGIDVEDVPFVVTSYELQDEDLVLKTNFGEEVILDDRKSFILKDGVPYIEVRDGLMARIGRNVFYQLAEKSVERDGKLGIMLGETFHEIGQAS</sequence>
<dbReference type="Gene3D" id="2.30.270.10">
    <property type="entry name" value="duf1285 protein"/>
    <property type="match status" value="1"/>
</dbReference>
<dbReference type="InterPro" id="IPR023361">
    <property type="entry name" value="DUF1285_beta_roll_sf"/>
</dbReference>